<proteinExistence type="predicted"/>
<sequence>MSNFNSLSLRNLLNLSQQQLVIAILLLILSAVLVWILSRGLFDLIRYFAFRFSHRESFVPKSWLFITVLGLASIFIISRGQVARATTTEIVSDLDAHPESVPTSIPTQDLISILSCAVVVAGLIFEIGKRRGGQLRHLQINSMLSHPSATAVRTEVALRATLDVKSPLLESIYLQANSVSPIFVPLGISSSKLVFVDIGKQSVINICTHDHLQSSAIFRALIAATLFATNSQIKPILLRKQDAGNLTDLAFTQVEIVSTIQEAIQIAKDSPQHCVLFSDLIISNVELDDLQGGNCALVCSSATIFATTVLQATTSSWRLLANNLVITPYGLLINEATAITELLIDVDRALLPESALVTSHLQRSHGRDQSWNVMVRTLGPVDVQLVDGTIIDFEKSKTKELLAWLTSHRARPTRSAARTALWEVNVADATFTNVVSDARRALNQTHLISNSEEWLPRTFNDQLPFHVSIISDGEILESCIARAQELAPSQAIDELHRGLELVRDLPFSGTGYLWPDAEGITSQLVLNIITASAMAGELDLQRGEIEGVFWATAKGLRVLGAHEELIALRMRAHALRGDLAGVRGEWHSYERAVKSDSWANSQPSQKLVDLYSKINSGSPVLLAR</sequence>
<keyword evidence="1" id="KW-0472">Membrane</keyword>
<dbReference type="InterPro" id="IPR011990">
    <property type="entry name" value="TPR-like_helical_dom_sf"/>
</dbReference>
<evidence type="ECO:0000256" key="1">
    <source>
        <dbReference type="SAM" id="Phobius"/>
    </source>
</evidence>
<organism evidence="2">
    <name type="scientific">freshwater metagenome</name>
    <dbReference type="NCBI Taxonomy" id="449393"/>
    <lineage>
        <taxon>unclassified sequences</taxon>
        <taxon>metagenomes</taxon>
        <taxon>ecological metagenomes</taxon>
    </lineage>
</organism>
<accession>A0A6J7PI99</accession>
<reference evidence="2" key="1">
    <citation type="submission" date="2020-05" db="EMBL/GenBank/DDBJ databases">
        <authorList>
            <person name="Chiriac C."/>
            <person name="Salcher M."/>
            <person name="Ghai R."/>
            <person name="Kavagutti S V."/>
        </authorList>
    </citation>
    <scope>NUCLEOTIDE SEQUENCE</scope>
</reference>
<name>A0A6J7PI99_9ZZZZ</name>
<gene>
    <name evidence="2" type="ORF">UFOPK4020_00945</name>
</gene>
<dbReference type="Gene3D" id="1.25.40.10">
    <property type="entry name" value="Tetratricopeptide repeat domain"/>
    <property type="match status" value="1"/>
</dbReference>
<dbReference type="Gene3D" id="1.10.10.10">
    <property type="entry name" value="Winged helix-like DNA-binding domain superfamily/Winged helix DNA-binding domain"/>
    <property type="match status" value="1"/>
</dbReference>
<dbReference type="AlphaFoldDB" id="A0A6J7PI99"/>
<feature type="transmembrane region" description="Helical" evidence="1">
    <location>
        <begin position="20"/>
        <end position="42"/>
    </location>
</feature>
<feature type="transmembrane region" description="Helical" evidence="1">
    <location>
        <begin position="63"/>
        <end position="82"/>
    </location>
</feature>
<keyword evidence="1" id="KW-0812">Transmembrane</keyword>
<dbReference type="InterPro" id="IPR036388">
    <property type="entry name" value="WH-like_DNA-bd_sf"/>
</dbReference>
<evidence type="ECO:0000313" key="2">
    <source>
        <dbReference type="EMBL" id="CAB5003149.1"/>
    </source>
</evidence>
<keyword evidence="1" id="KW-1133">Transmembrane helix</keyword>
<protein>
    <submittedName>
        <fullName evidence="2">Unannotated protein</fullName>
    </submittedName>
</protein>
<dbReference type="EMBL" id="CAFBOV010000191">
    <property type="protein sequence ID" value="CAB5003149.1"/>
    <property type="molecule type" value="Genomic_DNA"/>
</dbReference>